<accession>A0A1F5BV60</accession>
<evidence type="ECO:0000313" key="2">
    <source>
        <dbReference type="EMBL" id="OGD34499.1"/>
    </source>
</evidence>
<reference evidence="2 3" key="1">
    <citation type="journal article" date="2016" name="Nat. Commun.">
        <title>Thousands of microbial genomes shed light on interconnected biogeochemical processes in an aquifer system.</title>
        <authorList>
            <person name="Anantharaman K."/>
            <person name="Brown C.T."/>
            <person name="Hug L.A."/>
            <person name="Sharon I."/>
            <person name="Castelle C.J."/>
            <person name="Probst A.J."/>
            <person name="Thomas B.C."/>
            <person name="Singh A."/>
            <person name="Wilkins M.J."/>
            <person name="Karaoz U."/>
            <person name="Brodie E.L."/>
            <person name="Williams K.H."/>
            <person name="Hubbard S.S."/>
            <person name="Banfield J.F."/>
        </authorList>
    </citation>
    <scope>NUCLEOTIDE SEQUENCE [LARGE SCALE GENOMIC DNA]</scope>
</reference>
<feature type="transmembrane region" description="Helical" evidence="1">
    <location>
        <begin position="21"/>
        <end position="42"/>
    </location>
</feature>
<keyword evidence="1" id="KW-0472">Membrane</keyword>
<dbReference type="Proteomes" id="UP000176650">
    <property type="component" value="Unassembled WGS sequence"/>
</dbReference>
<evidence type="ECO:0000256" key="1">
    <source>
        <dbReference type="SAM" id="Phobius"/>
    </source>
</evidence>
<name>A0A1F5BV60_9BACT</name>
<dbReference type="Pfam" id="PF07963">
    <property type="entry name" value="N_methyl"/>
    <property type="match status" value="1"/>
</dbReference>
<dbReference type="SUPFAM" id="SSF54523">
    <property type="entry name" value="Pili subunits"/>
    <property type="match status" value="1"/>
</dbReference>
<dbReference type="NCBIfam" id="TIGR02532">
    <property type="entry name" value="IV_pilin_GFxxxE"/>
    <property type="match status" value="1"/>
</dbReference>
<dbReference type="InterPro" id="IPR045584">
    <property type="entry name" value="Pilin-like"/>
</dbReference>
<evidence type="ECO:0000313" key="3">
    <source>
        <dbReference type="Proteomes" id="UP000176650"/>
    </source>
</evidence>
<sequence>MKKISKFEIRNLNLCEKGFTLIELLVSVAVLAVLSTSVFLGYSSVSKNTELKTATFKVLDILNLARSRTIASLATSSYGVHFEQFQYVLFKGTAYDAGDANNIFYALPASAEVATIALSGGGSEVIFDRLTGKTSQSGSIVVRLLSDITKSKTITILSSGRSDIIESALNPSGTARIADTRHVHFTYEQSIASITNMVLNFPNDIVTQNVNFLSYYNAGVFDWSGTVMVGGSPQVLRVHTHANTGASADFSVTRDLRYNTVAKRLEISLDLENVLNYNAIDGVATTTSFLVSNLQVQ</sequence>
<organism evidence="2 3">
    <name type="scientific">Candidatus Azambacteria bacterium RIFCSPLOWO2_01_FULL_46_25</name>
    <dbReference type="NCBI Taxonomy" id="1797298"/>
    <lineage>
        <taxon>Bacteria</taxon>
        <taxon>Candidatus Azamiibacteriota</taxon>
    </lineage>
</organism>
<dbReference type="AlphaFoldDB" id="A0A1F5BV60"/>
<keyword evidence="1" id="KW-0812">Transmembrane</keyword>
<keyword evidence="1" id="KW-1133">Transmembrane helix</keyword>
<evidence type="ECO:0008006" key="4">
    <source>
        <dbReference type="Google" id="ProtNLM"/>
    </source>
</evidence>
<dbReference type="EMBL" id="MEYS01000001">
    <property type="protein sequence ID" value="OGD34499.1"/>
    <property type="molecule type" value="Genomic_DNA"/>
</dbReference>
<dbReference type="Gene3D" id="3.30.700.10">
    <property type="entry name" value="Glycoprotein, Type 4 Pilin"/>
    <property type="match status" value="1"/>
</dbReference>
<proteinExistence type="predicted"/>
<dbReference type="PROSITE" id="PS00409">
    <property type="entry name" value="PROKAR_NTER_METHYL"/>
    <property type="match status" value="1"/>
</dbReference>
<dbReference type="InterPro" id="IPR012902">
    <property type="entry name" value="N_methyl_site"/>
</dbReference>
<protein>
    <recommendedName>
        <fullName evidence="4">Prepilin-type N-terminal cleavage/methylation domain-containing protein</fullName>
    </recommendedName>
</protein>
<dbReference type="STRING" id="1797298.A2988_03200"/>
<comment type="caution">
    <text evidence="2">The sequence shown here is derived from an EMBL/GenBank/DDBJ whole genome shotgun (WGS) entry which is preliminary data.</text>
</comment>
<gene>
    <name evidence="2" type="ORF">A2988_03200</name>
</gene>